<dbReference type="AlphaFoldDB" id="A0A0C1D0Y9"/>
<dbReference type="PANTHER" id="PTHR24421:SF10">
    <property type="entry name" value="NITRATE_NITRITE SENSOR PROTEIN NARQ"/>
    <property type="match status" value="1"/>
</dbReference>
<dbReference type="STRING" id="266749.SAMN05421876_101482"/>
<proteinExistence type="predicted"/>
<feature type="domain" description="Histidine kinase/HSP90-like ATPase" evidence="7">
    <location>
        <begin position="365"/>
        <end position="448"/>
    </location>
</feature>
<comment type="caution">
    <text evidence="8">The sequence shown here is derived from an EMBL/GenBank/DDBJ whole genome shotgun (WGS) entry which is preliminary data.</text>
</comment>
<feature type="transmembrane region" description="Helical" evidence="6">
    <location>
        <begin position="185"/>
        <end position="206"/>
    </location>
</feature>
<evidence type="ECO:0000313" key="9">
    <source>
        <dbReference type="Proteomes" id="UP000031473"/>
    </source>
</evidence>
<dbReference type="InterPro" id="IPR050482">
    <property type="entry name" value="Sensor_HK_TwoCompSys"/>
</dbReference>
<feature type="transmembrane region" description="Helical" evidence="6">
    <location>
        <begin position="66"/>
        <end position="86"/>
    </location>
</feature>
<dbReference type="EMBL" id="JSYL01000001">
    <property type="protein sequence ID" value="KIA90381.1"/>
    <property type="molecule type" value="Genomic_DNA"/>
</dbReference>
<evidence type="ECO:0000256" key="3">
    <source>
        <dbReference type="ARBA" id="ARBA00022679"/>
    </source>
</evidence>
<keyword evidence="6" id="KW-0812">Transmembrane</keyword>
<evidence type="ECO:0000256" key="1">
    <source>
        <dbReference type="ARBA" id="ARBA00000085"/>
    </source>
</evidence>
<dbReference type="RefSeq" id="WP_039347121.1">
    <property type="nucleotide sequence ID" value="NZ_FOLA01000001.1"/>
</dbReference>
<evidence type="ECO:0000256" key="2">
    <source>
        <dbReference type="ARBA" id="ARBA00012438"/>
    </source>
</evidence>
<keyword evidence="5" id="KW-0902">Two-component regulatory system</keyword>
<dbReference type="GO" id="GO:0004673">
    <property type="term" value="F:protein histidine kinase activity"/>
    <property type="evidence" value="ECO:0007669"/>
    <property type="project" value="UniProtKB-EC"/>
</dbReference>
<feature type="transmembrane region" description="Helical" evidence="6">
    <location>
        <begin position="135"/>
        <end position="154"/>
    </location>
</feature>
<keyword evidence="6" id="KW-1133">Transmembrane helix</keyword>
<dbReference type="OrthoDB" id="9778366at2"/>
<sequence>MNYKDPLVLILNLTVILVLILLILPTLLNKKEKIGVRVSFSIIFFIVIVNCTGNLIIFYFENYSLLPLHFALMCIPFLFGPAIYFYVREINDSHITNLVPHLIIPFIALFGALLYNFWSPEEKNNVIKQMAEGSYLPYNIVNTTVIIVPLYYFVKSKIWLKKFKLNTHDIFYAQKRIRKNWANEFLNYMIFSMFSFLIIVVITSYFMHIPQMYLDLIGMPIYFPFIYSVVAVRNNMISKELEMNYVLVKSENEVKLSEQRINISRDLHDNIGAYANSLISKIDYISTSDENINTHQIKDLKDNAESILSLLRQTIWVLNNDEIGAESSFDYVKQYALKIFKNTNIKVAFDENIERNKILSAAEASNIFRIIQEACQNIMKHSKADKVKIGIISNDYFAISIEDNGVGFTENNSGDSYGLKNMQQRAKNIGMFLKIEKIIESGTKITITNSTI</sequence>
<dbReference type="Pfam" id="PF02518">
    <property type="entry name" value="HATPase_c"/>
    <property type="match status" value="1"/>
</dbReference>
<organism evidence="8 9">
    <name type="scientific">Kaistella jeonii</name>
    <dbReference type="NCBI Taxonomy" id="266749"/>
    <lineage>
        <taxon>Bacteria</taxon>
        <taxon>Pseudomonadati</taxon>
        <taxon>Bacteroidota</taxon>
        <taxon>Flavobacteriia</taxon>
        <taxon>Flavobacteriales</taxon>
        <taxon>Weeksellaceae</taxon>
        <taxon>Chryseobacterium group</taxon>
        <taxon>Kaistella</taxon>
    </lineage>
</organism>
<keyword evidence="6" id="KW-0472">Membrane</keyword>
<evidence type="ECO:0000256" key="4">
    <source>
        <dbReference type="ARBA" id="ARBA00022777"/>
    </source>
</evidence>
<dbReference type="PANTHER" id="PTHR24421">
    <property type="entry name" value="NITRATE/NITRITE SENSOR PROTEIN NARX-RELATED"/>
    <property type="match status" value="1"/>
</dbReference>
<feature type="transmembrane region" description="Helical" evidence="6">
    <location>
        <begin position="40"/>
        <end position="60"/>
    </location>
</feature>
<feature type="transmembrane region" description="Helical" evidence="6">
    <location>
        <begin position="6"/>
        <end position="28"/>
    </location>
</feature>
<evidence type="ECO:0000256" key="6">
    <source>
        <dbReference type="SAM" id="Phobius"/>
    </source>
</evidence>
<accession>A0A0C1D0Y9</accession>
<keyword evidence="3" id="KW-0808">Transferase</keyword>
<dbReference type="GO" id="GO:0000160">
    <property type="term" value="P:phosphorelay signal transduction system"/>
    <property type="evidence" value="ECO:0007669"/>
    <property type="project" value="UniProtKB-KW"/>
</dbReference>
<feature type="transmembrane region" description="Helical" evidence="6">
    <location>
        <begin position="212"/>
        <end position="232"/>
    </location>
</feature>
<keyword evidence="9" id="KW-1185">Reference proteome</keyword>
<reference evidence="8 9" key="1">
    <citation type="submission" date="2014-10" db="EMBL/GenBank/DDBJ databases">
        <title>Kaistella jeonii genome.</title>
        <authorList>
            <person name="Clayton J.T."/>
            <person name="Newman J.D."/>
        </authorList>
    </citation>
    <scope>NUCLEOTIDE SEQUENCE [LARGE SCALE GENOMIC DNA]</scope>
    <source>
        <strain evidence="8 9">DSM 17048</strain>
    </source>
</reference>
<dbReference type="CDD" id="cd16917">
    <property type="entry name" value="HATPase_UhpB-NarQ-NarX-like"/>
    <property type="match status" value="1"/>
</dbReference>
<evidence type="ECO:0000256" key="5">
    <source>
        <dbReference type="ARBA" id="ARBA00023012"/>
    </source>
</evidence>
<evidence type="ECO:0000313" key="8">
    <source>
        <dbReference type="EMBL" id="KIA90381.1"/>
    </source>
</evidence>
<feature type="transmembrane region" description="Helical" evidence="6">
    <location>
        <begin position="98"/>
        <end position="115"/>
    </location>
</feature>
<evidence type="ECO:0000259" key="7">
    <source>
        <dbReference type="Pfam" id="PF02518"/>
    </source>
</evidence>
<dbReference type="SUPFAM" id="SSF55874">
    <property type="entry name" value="ATPase domain of HSP90 chaperone/DNA topoisomerase II/histidine kinase"/>
    <property type="match status" value="1"/>
</dbReference>
<dbReference type="InterPro" id="IPR003594">
    <property type="entry name" value="HATPase_dom"/>
</dbReference>
<dbReference type="Gene3D" id="3.30.565.10">
    <property type="entry name" value="Histidine kinase-like ATPase, C-terminal domain"/>
    <property type="match status" value="1"/>
</dbReference>
<dbReference type="InterPro" id="IPR036890">
    <property type="entry name" value="HATPase_C_sf"/>
</dbReference>
<gene>
    <name evidence="8" type="ORF">OA86_00280</name>
</gene>
<keyword evidence="4" id="KW-0418">Kinase</keyword>
<dbReference type="EC" id="2.7.13.3" evidence="2"/>
<comment type="catalytic activity">
    <reaction evidence="1">
        <text>ATP + protein L-histidine = ADP + protein N-phospho-L-histidine.</text>
        <dbReference type="EC" id="2.7.13.3"/>
    </reaction>
</comment>
<protein>
    <recommendedName>
        <fullName evidence="2">histidine kinase</fullName>
        <ecNumber evidence="2">2.7.13.3</ecNumber>
    </recommendedName>
</protein>
<name>A0A0C1D0Y9_9FLAO</name>
<dbReference type="Proteomes" id="UP000031473">
    <property type="component" value="Unassembled WGS sequence"/>
</dbReference>